<dbReference type="AlphaFoldDB" id="A0AAE1H4J1"/>
<keyword evidence="4" id="KW-1185">Reference proteome</keyword>
<organism evidence="3 4">
    <name type="scientific">Frankliniella fusca</name>
    <dbReference type="NCBI Taxonomy" id="407009"/>
    <lineage>
        <taxon>Eukaryota</taxon>
        <taxon>Metazoa</taxon>
        <taxon>Ecdysozoa</taxon>
        <taxon>Arthropoda</taxon>
        <taxon>Hexapoda</taxon>
        <taxon>Insecta</taxon>
        <taxon>Pterygota</taxon>
        <taxon>Neoptera</taxon>
        <taxon>Paraneoptera</taxon>
        <taxon>Thysanoptera</taxon>
        <taxon>Terebrantia</taxon>
        <taxon>Thripoidea</taxon>
        <taxon>Thripidae</taxon>
        <taxon>Frankliniella</taxon>
    </lineage>
</organism>
<protein>
    <recommendedName>
        <fullName evidence="1">Poly [ADP-ribose] polymerase</fullName>
        <shortName evidence="1">PARP</shortName>
        <ecNumber evidence="1">2.4.2.-</ecNumber>
    </recommendedName>
</protein>
<reference evidence="3" key="2">
    <citation type="journal article" date="2023" name="BMC Genomics">
        <title>Pest status, molecular evolution, and epigenetic factors derived from the genome assembly of Frankliniella fusca, a thysanopteran phytovirus vector.</title>
        <authorList>
            <person name="Catto M.A."/>
            <person name="Labadie P.E."/>
            <person name="Jacobson A.L."/>
            <person name="Kennedy G.G."/>
            <person name="Srinivasan R."/>
            <person name="Hunt B.G."/>
        </authorList>
    </citation>
    <scope>NUCLEOTIDE SEQUENCE</scope>
    <source>
        <strain evidence="3">PL_HMW_Pooled</strain>
    </source>
</reference>
<dbReference type="EMBL" id="JAHWGI010000380">
    <property type="protein sequence ID" value="KAK3914453.1"/>
    <property type="molecule type" value="Genomic_DNA"/>
</dbReference>
<reference evidence="3" key="1">
    <citation type="submission" date="2021-07" db="EMBL/GenBank/DDBJ databases">
        <authorList>
            <person name="Catto M.A."/>
            <person name="Jacobson A."/>
            <person name="Kennedy G."/>
            <person name="Labadie P."/>
            <person name="Hunt B.G."/>
            <person name="Srinivasan R."/>
        </authorList>
    </citation>
    <scope>NUCLEOTIDE SEQUENCE</scope>
    <source>
        <strain evidence="3">PL_HMW_Pooled</strain>
        <tissue evidence="3">Head</tissue>
    </source>
</reference>
<dbReference type="PROSITE" id="PS51059">
    <property type="entry name" value="PARP_CATALYTIC"/>
    <property type="match status" value="1"/>
</dbReference>
<dbReference type="EC" id="2.4.2.-" evidence="1"/>
<evidence type="ECO:0000259" key="2">
    <source>
        <dbReference type="PROSITE" id="PS51059"/>
    </source>
</evidence>
<dbReference type="GO" id="GO:0005634">
    <property type="term" value="C:nucleus"/>
    <property type="evidence" value="ECO:0007669"/>
    <property type="project" value="TreeGrafter"/>
</dbReference>
<keyword evidence="1" id="KW-0328">Glycosyltransferase</keyword>
<gene>
    <name evidence="3" type="ORF">KUF71_023854</name>
</gene>
<accession>A0AAE1H4J1</accession>
<comment type="caution">
    <text evidence="3">The sequence shown here is derived from an EMBL/GenBank/DDBJ whole genome shotgun (WGS) entry which is preliminary data.</text>
</comment>
<dbReference type="Proteomes" id="UP001219518">
    <property type="component" value="Unassembled WGS sequence"/>
</dbReference>
<dbReference type="PANTHER" id="PTHR45740">
    <property type="entry name" value="POLY [ADP-RIBOSE] POLYMERASE"/>
    <property type="match status" value="1"/>
</dbReference>
<name>A0AAE1H4J1_9NEOP</name>
<dbReference type="GO" id="GO:0003950">
    <property type="term" value="F:NAD+ poly-ADP-ribosyltransferase activity"/>
    <property type="evidence" value="ECO:0007669"/>
    <property type="project" value="UniProtKB-UniRule"/>
</dbReference>
<evidence type="ECO:0000313" key="3">
    <source>
        <dbReference type="EMBL" id="KAK3914453.1"/>
    </source>
</evidence>
<keyword evidence="1" id="KW-0520">NAD</keyword>
<proteinExistence type="predicted"/>
<dbReference type="Gene3D" id="3.90.228.10">
    <property type="match status" value="1"/>
</dbReference>
<dbReference type="SUPFAM" id="SSF56399">
    <property type="entry name" value="ADP-ribosylation"/>
    <property type="match status" value="1"/>
</dbReference>
<dbReference type="GO" id="GO:1990404">
    <property type="term" value="F:NAD+-protein mono-ADP-ribosyltransferase activity"/>
    <property type="evidence" value="ECO:0007669"/>
    <property type="project" value="TreeGrafter"/>
</dbReference>
<dbReference type="InterPro" id="IPR051712">
    <property type="entry name" value="ARTD-AVP"/>
</dbReference>
<dbReference type="Pfam" id="PF00644">
    <property type="entry name" value="PARP"/>
    <property type="match status" value="1"/>
</dbReference>
<evidence type="ECO:0000313" key="4">
    <source>
        <dbReference type="Proteomes" id="UP001219518"/>
    </source>
</evidence>
<dbReference type="InterPro" id="IPR012317">
    <property type="entry name" value="Poly(ADP-ribose)pol_cat_dom"/>
</dbReference>
<feature type="domain" description="PARP catalytic" evidence="2">
    <location>
        <begin position="1"/>
        <end position="198"/>
    </location>
</feature>
<dbReference type="PANTHER" id="PTHR45740:SF2">
    <property type="entry name" value="POLY [ADP-RIBOSE] POLYMERASE"/>
    <property type="match status" value="1"/>
</dbReference>
<evidence type="ECO:0000256" key="1">
    <source>
        <dbReference type="RuleBase" id="RU362114"/>
    </source>
</evidence>
<keyword evidence="1" id="KW-0808">Transferase</keyword>
<sequence>MSVPLDFRKGAKTKKFELLIERIEKVHNDAIRQIFENNKSRYSELYGHVKVVKVFHGTKRENIPSILRNNLKCHRHGQNVGHRFGAGVSFSAISNYSSHYCDEDEEVKQMLLCLVLVSEIVEVPEVKNKRSTLQKPPFIENRWPPIRYDTTAKNKVTMDVIVKFEDNTFYPAFVISFQKRPLIPISVSLQPAHSTFQSESYARPVQNQCFAPSRNHSSVINSIHRRANLDNHVEQPRSTFVTSPPAARTNQEDFFVPVLLLLSFLALVKVFEIINDELKKKFRF</sequence>